<keyword evidence="3" id="KW-1185">Reference proteome</keyword>
<keyword evidence="1" id="KW-0472">Membrane</keyword>
<keyword evidence="1" id="KW-0812">Transmembrane</keyword>
<evidence type="ECO:0000313" key="3">
    <source>
        <dbReference type="Proteomes" id="UP001596380"/>
    </source>
</evidence>
<evidence type="ECO:0000313" key="2">
    <source>
        <dbReference type="EMBL" id="MFC6880640.1"/>
    </source>
</evidence>
<dbReference type="RefSeq" id="WP_378063243.1">
    <property type="nucleotide sequence ID" value="NZ_JBHSXS010000005.1"/>
</dbReference>
<sequence>MAPYGGVNPGPGGGWPPTQPRKSHVGLIIGLVGGFCALVLIGCAIGGYILWQRHETSQRHSDERATLAIYHRIGRPTGFTEQGSPRLRTPTWLSVTWTAPSGQGDPVNATAAWLGQHMKATPPNSEDVRRVYRDHGPFFLDDQPAQSIQVTLSRTTSTYQINVSIIR</sequence>
<proteinExistence type="predicted"/>
<keyword evidence="1" id="KW-1133">Transmembrane helix</keyword>
<dbReference type="EMBL" id="JBHSXS010000005">
    <property type="protein sequence ID" value="MFC6880640.1"/>
    <property type="molecule type" value="Genomic_DNA"/>
</dbReference>
<comment type="caution">
    <text evidence="2">The sequence shown here is derived from an EMBL/GenBank/DDBJ whole genome shotgun (WGS) entry which is preliminary data.</text>
</comment>
<reference evidence="3" key="1">
    <citation type="journal article" date="2019" name="Int. J. Syst. Evol. Microbiol.">
        <title>The Global Catalogue of Microorganisms (GCM) 10K type strain sequencing project: providing services to taxonomists for standard genome sequencing and annotation.</title>
        <authorList>
            <consortium name="The Broad Institute Genomics Platform"/>
            <consortium name="The Broad Institute Genome Sequencing Center for Infectious Disease"/>
            <person name="Wu L."/>
            <person name="Ma J."/>
        </authorList>
    </citation>
    <scope>NUCLEOTIDE SEQUENCE [LARGE SCALE GENOMIC DNA]</scope>
    <source>
        <strain evidence="3">JCM 3369</strain>
    </source>
</reference>
<dbReference type="Proteomes" id="UP001596380">
    <property type="component" value="Unassembled WGS sequence"/>
</dbReference>
<evidence type="ECO:0000256" key="1">
    <source>
        <dbReference type="SAM" id="Phobius"/>
    </source>
</evidence>
<organism evidence="2 3">
    <name type="scientific">Actinomadura yumaensis</name>
    <dbReference type="NCBI Taxonomy" id="111807"/>
    <lineage>
        <taxon>Bacteria</taxon>
        <taxon>Bacillati</taxon>
        <taxon>Actinomycetota</taxon>
        <taxon>Actinomycetes</taxon>
        <taxon>Streptosporangiales</taxon>
        <taxon>Thermomonosporaceae</taxon>
        <taxon>Actinomadura</taxon>
    </lineage>
</organism>
<name>A0ABW2CJR0_9ACTN</name>
<accession>A0ABW2CJR0</accession>
<gene>
    <name evidence="2" type="ORF">ACFQKB_12790</name>
</gene>
<feature type="transmembrane region" description="Helical" evidence="1">
    <location>
        <begin position="25"/>
        <end position="51"/>
    </location>
</feature>
<protein>
    <submittedName>
        <fullName evidence="2">Uncharacterized protein</fullName>
    </submittedName>
</protein>